<keyword evidence="2" id="KW-1185">Reference proteome</keyword>
<reference evidence="3" key="1">
    <citation type="submission" date="2017-02" db="UniProtKB">
        <authorList>
            <consortium name="WormBaseParasite"/>
        </authorList>
    </citation>
    <scope>IDENTIFICATION</scope>
</reference>
<proteinExistence type="predicted"/>
<sequence length="309" mass="35148">MTESGNTTDVVNTSPSALELSRLLEKQNKMLSALLGELETCKSEVLVLRNKSFRKISGNDTQDKKGTYTENSFKGTSKIRDILPDKSENSLISENFLEELKMARLKAENLSQELEITKTELSHAIEMDSLKQTHIDHLNELMEKERETRNNEFSNLNDLLVDKTRECDSLNAENNAVKTQLKILEDSIAAKEKLINDLTTATAKELAKRDGEDKVLAARLSVLVNENMTLRTSLNTLGANELSPQSEKLLQQQKDFIETLKSECEILMSRLVKERDKHRKERKQLKRQIRALNARLDCFISGRQEITGL</sequence>
<name>A0A0R3RR97_9BILA</name>
<accession>A0A0R3RR97</accession>
<evidence type="ECO:0000313" key="3">
    <source>
        <dbReference type="WBParaSite" id="EEL_0000424701-mRNA-1"/>
    </source>
</evidence>
<evidence type="ECO:0000313" key="2">
    <source>
        <dbReference type="Proteomes" id="UP000050640"/>
    </source>
</evidence>
<dbReference type="Proteomes" id="UP000050640">
    <property type="component" value="Unplaced"/>
</dbReference>
<dbReference type="WBParaSite" id="EEL_0000424701-mRNA-1">
    <property type="protein sequence ID" value="EEL_0000424701-mRNA-1"/>
    <property type="gene ID" value="EEL_0000424701"/>
</dbReference>
<evidence type="ECO:0000256" key="1">
    <source>
        <dbReference type="SAM" id="Coils"/>
    </source>
</evidence>
<feature type="coiled-coil region" evidence="1">
    <location>
        <begin position="257"/>
        <end position="295"/>
    </location>
</feature>
<keyword evidence="1" id="KW-0175">Coiled coil</keyword>
<organism evidence="2 3">
    <name type="scientific">Elaeophora elaphi</name>
    <dbReference type="NCBI Taxonomy" id="1147741"/>
    <lineage>
        <taxon>Eukaryota</taxon>
        <taxon>Metazoa</taxon>
        <taxon>Ecdysozoa</taxon>
        <taxon>Nematoda</taxon>
        <taxon>Chromadorea</taxon>
        <taxon>Rhabditida</taxon>
        <taxon>Spirurina</taxon>
        <taxon>Spiruromorpha</taxon>
        <taxon>Filarioidea</taxon>
        <taxon>Onchocercidae</taxon>
        <taxon>Elaeophora</taxon>
    </lineage>
</organism>
<protein>
    <submittedName>
        <fullName evidence="3">Uncharacterized protein</fullName>
    </submittedName>
</protein>
<feature type="coiled-coil region" evidence="1">
    <location>
        <begin position="93"/>
        <end position="201"/>
    </location>
</feature>
<dbReference type="AlphaFoldDB" id="A0A0R3RR97"/>